<sequence>MFHRSSEILRQYHTLNILCLPLNVRILPL</sequence>
<evidence type="ECO:0000313" key="2">
    <source>
        <dbReference type="Proteomes" id="UP001164929"/>
    </source>
</evidence>
<organism evidence="1 2">
    <name type="scientific">Populus alba x Populus x berolinensis</name>
    <dbReference type="NCBI Taxonomy" id="444605"/>
    <lineage>
        <taxon>Eukaryota</taxon>
        <taxon>Viridiplantae</taxon>
        <taxon>Streptophyta</taxon>
        <taxon>Embryophyta</taxon>
        <taxon>Tracheophyta</taxon>
        <taxon>Spermatophyta</taxon>
        <taxon>Magnoliopsida</taxon>
        <taxon>eudicotyledons</taxon>
        <taxon>Gunneridae</taxon>
        <taxon>Pentapetalae</taxon>
        <taxon>rosids</taxon>
        <taxon>fabids</taxon>
        <taxon>Malpighiales</taxon>
        <taxon>Salicaceae</taxon>
        <taxon>Saliceae</taxon>
        <taxon>Populus</taxon>
    </lineage>
</organism>
<comment type="caution">
    <text evidence="1">The sequence shown here is derived from an EMBL/GenBank/DDBJ whole genome shotgun (WGS) entry which is preliminary data.</text>
</comment>
<evidence type="ECO:0000313" key="1">
    <source>
        <dbReference type="EMBL" id="KAJ6974469.1"/>
    </source>
</evidence>
<dbReference type="AlphaFoldDB" id="A0AAD6Q0D0"/>
<proteinExistence type="predicted"/>
<protein>
    <submittedName>
        <fullName evidence="1">Uncharacterized protein</fullName>
    </submittedName>
</protein>
<accession>A0AAD6Q0D0</accession>
<dbReference type="Proteomes" id="UP001164929">
    <property type="component" value="Chromosome 13"/>
</dbReference>
<reference evidence="1" key="1">
    <citation type="journal article" date="2023" name="Mol. Ecol. Resour.">
        <title>Chromosome-level genome assembly of a triploid poplar Populus alba 'Berolinensis'.</title>
        <authorList>
            <person name="Chen S."/>
            <person name="Yu Y."/>
            <person name="Wang X."/>
            <person name="Wang S."/>
            <person name="Zhang T."/>
            <person name="Zhou Y."/>
            <person name="He R."/>
            <person name="Meng N."/>
            <person name="Wang Y."/>
            <person name="Liu W."/>
            <person name="Liu Z."/>
            <person name="Liu J."/>
            <person name="Guo Q."/>
            <person name="Huang H."/>
            <person name="Sederoff R.R."/>
            <person name="Wang G."/>
            <person name="Qu G."/>
            <person name="Chen S."/>
        </authorList>
    </citation>
    <scope>NUCLEOTIDE SEQUENCE</scope>
    <source>
        <strain evidence="1">SC-2020</strain>
    </source>
</reference>
<keyword evidence="2" id="KW-1185">Reference proteome</keyword>
<name>A0AAD6Q0D0_9ROSI</name>
<dbReference type="EMBL" id="JAQIZT010000013">
    <property type="protein sequence ID" value="KAJ6974469.1"/>
    <property type="molecule type" value="Genomic_DNA"/>
</dbReference>
<gene>
    <name evidence="1" type="ORF">NC653_030539</name>
</gene>